<feature type="transmembrane region" description="Helical" evidence="6">
    <location>
        <begin position="46"/>
        <end position="67"/>
    </location>
</feature>
<evidence type="ECO:0000256" key="3">
    <source>
        <dbReference type="ARBA" id="ARBA00022989"/>
    </source>
</evidence>
<dbReference type="GO" id="GO:0016020">
    <property type="term" value="C:membrane"/>
    <property type="evidence" value="ECO:0007669"/>
    <property type="project" value="UniProtKB-SubCell"/>
</dbReference>
<comment type="similarity">
    <text evidence="5">Belongs to the SAT4 family.</text>
</comment>
<reference evidence="8" key="1">
    <citation type="journal article" date="2020" name="Stud. Mycol.">
        <title>101 Dothideomycetes genomes: a test case for predicting lifestyles and emergence of pathogens.</title>
        <authorList>
            <person name="Haridas S."/>
            <person name="Albert R."/>
            <person name="Binder M."/>
            <person name="Bloem J."/>
            <person name="Labutti K."/>
            <person name="Salamov A."/>
            <person name="Andreopoulos B."/>
            <person name="Baker S."/>
            <person name="Barry K."/>
            <person name="Bills G."/>
            <person name="Bluhm B."/>
            <person name="Cannon C."/>
            <person name="Castanera R."/>
            <person name="Culley D."/>
            <person name="Daum C."/>
            <person name="Ezra D."/>
            <person name="Gonzalez J."/>
            <person name="Henrissat B."/>
            <person name="Kuo A."/>
            <person name="Liang C."/>
            <person name="Lipzen A."/>
            <person name="Lutzoni F."/>
            <person name="Magnuson J."/>
            <person name="Mondo S."/>
            <person name="Nolan M."/>
            <person name="Ohm R."/>
            <person name="Pangilinan J."/>
            <person name="Park H.-J."/>
            <person name="Ramirez L."/>
            <person name="Alfaro M."/>
            <person name="Sun H."/>
            <person name="Tritt A."/>
            <person name="Yoshinaga Y."/>
            <person name="Zwiers L.-H."/>
            <person name="Turgeon B."/>
            <person name="Goodwin S."/>
            <person name="Spatafora J."/>
            <person name="Crous P."/>
            <person name="Grigoriev I."/>
        </authorList>
    </citation>
    <scope>NUCLEOTIDE SEQUENCE</scope>
    <source>
        <strain evidence="8">CBS 109.77</strain>
    </source>
</reference>
<organism evidence="8 9">
    <name type="scientific">Melanomma pulvis-pyrius CBS 109.77</name>
    <dbReference type="NCBI Taxonomy" id="1314802"/>
    <lineage>
        <taxon>Eukaryota</taxon>
        <taxon>Fungi</taxon>
        <taxon>Dikarya</taxon>
        <taxon>Ascomycota</taxon>
        <taxon>Pezizomycotina</taxon>
        <taxon>Dothideomycetes</taxon>
        <taxon>Pleosporomycetidae</taxon>
        <taxon>Pleosporales</taxon>
        <taxon>Melanommataceae</taxon>
        <taxon>Melanomma</taxon>
    </lineage>
</organism>
<evidence type="ECO:0000256" key="6">
    <source>
        <dbReference type="SAM" id="Phobius"/>
    </source>
</evidence>
<dbReference type="InterPro" id="IPR052337">
    <property type="entry name" value="SAT4-like"/>
</dbReference>
<dbReference type="PANTHER" id="PTHR33048">
    <property type="entry name" value="PTH11-LIKE INTEGRAL MEMBRANE PROTEIN (AFU_ORTHOLOGUE AFUA_5G11245)"/>
    <property type="match status" value="1"/>
</dbReference>
<evidence type="ECO:0000313" key="8">
    <source>
        <dbReference type="EMBL" id="KAF2798255.1"/>
    </source>
</evidence>
<dbReference type="AlphaFoldDB" id="A0A6A6XQN0"/>
<dbReference type="EMBL" id="MU001788">
    <property type="protein sequence ID" value="KAF2798255.1"/>
    <property type="molecule type" value="Genomic_DNA"/>
</dbReference>
<protein>
    <recommendedName>
        <fullName evidence="7">Rhodopsin domain-containing protein</fullName>
    </recommendedName>
</protein>
<proteinExistence type="inferred from homology"/>
<accession>A0A6A6XQN0</accession>
<sequence>SSEYLAEDIGSAIIATASLMLIFSTVFVGLRYYARFLAQAKFGGEDLLIAFACLAEVGLCMTGIIMVQKAGTGRHQEYIALTDPGKIAEHFKGIMVIEIIHPPAVAFSKLSVLLLYLKVFTSRTTRLMTWVVIYLVIGTWFTYTVAIMFQCRPFAYNWDKSIQGGRCINIYVFSQSSSVPNIVTDVVVLLLPIRTVIELKISRTRRIGLLLIFLMGSVGIVASIIRTVVFSRISVVDVTYTNTEVINWTLIEPGMYLLAACALSFKPLFHSVAKALHLSALVSHTRSYVKD</sequence>
<feature type="transmembrane region" description="Helical" evidence="6">
    <location>
        <begin position="209"/>
        <end position="233"/>
    </location>
</feature>
<comment type="subcellular location">
    <subcellularLocation>
        <location evidence="1">Membrane</location>
        <topology evidence="1">Multi-pass membrane protein</topology>
    </subcellularLocation>
</comment>
<keyword evidence="2 6" id="KW-0812">Transmembrane</keyword>
<name>A0A6A6XQN0_9PLEO</name>
<keyword evidence="4 6" id="KW-0472">Membrane</keyword>
<dbReference type="Pfam" id="PF20684">
    <property type="entry name" value="Fung_rhodopsin"/>
    <property type="match status" value="1"/>
</dbReference>
<evidence type="ECO:0000256" key="1">
    <source>
        <dbReference type="ARBA" id="ARBA00004141"/>
    </source>
</evidence>
<feature type="transmembrane region" description="Helical" evidence="6">
    <location>
        <begin position="245"/>
        <end position="265"/>
    </location>
</feature>
<feature type="non-terminal residue" evidence="8">
    <location>
        <position position="1"/>
    </location>
</feature>
<evidence type="ECO:0000313" key="9">
    <source>
        <dbReference type="Proteomes" id="UP000799757"/>
    </source>
</evidence>
<keyword evidence="9" id="KW-1185">Reference proteome</keyword>
<gene>
    <name evidence="8" type="ORF">K505DRAFT_189223</name>
</gene>
<dbReference type="InterPro" id="IPR049326">
    <property type="entry name" value="Rhodopsin_dom_fungi"/>
</dbReference>
<feature type="non-terminal residue" evidence="8">
    <location>
        <position position="291"/>
    </location>
</feature>
<feature type="transmembrane region" description="Helical" evidence="6">
    <location>
        <begin position="129"/>
        <end position="149"/>
    </location>
</feature>
<evidence type="ECO:0000259" key="7">
    <source>
        <dbReference type="Pfam" id="PF20684"/>
    </source>
</evidence>
<evidence type="ECO:0000256" key="2">
    <source>
        <dbReference type="ARBA" id="ARBA00022692"/>
    </source>
</evidence>
<dbReference type="PANTHER" id="PTHR33048:SF47">
    <property type="entry name" value="INTEGRAL MEMBRANE PROTEIN-RELATED"/>
    <property type="match status" value="1"/>
</dbReference>
<keyword evidence="3 6" id="KW-1133">Transmembrane helix</keyword>
<dbReference type="OrthoDB" id="3529975at2759"/>
<evidence type="ECO:0000256" key="4">
    <source>
        <dbReference type="ARBA" id="ARBA00023136"/>
    </source>
</evidence>
<evidence type="ECO:0000256" key="5">
    <source>
        <dbReference type="ARBA" id="ARBA00038359"/>
    </source>
</evidence>
<dbReference type="Proteomes" id="UP000799757">
    <property type="component" value="Unassembled WGS sequence"/>
</dbReference>
<feature type="transmembrane region" description="Helical" evidence="6">
    <location>
        <begin position="12"/>
        <end position="34"/>
    </location>
</feature>
<feature type="domain" description="Rhodopsin" evidence="7">
    <location>
        <begin position="30"/>
        <end position="270"/>
    </location>
</feature>